<keyword evidence="2" id="KW-1185">Reference proteome</keyword>
<sequence>MRKQQGSASLLLFLLQRVNATRRAARWALRVIGPHTCDIAFPPSLASRDRDDSRLNRVAGSRPGA</sequence>
<organism evidence="1 2">
    <name type="scientific">Noviherbaspirillum saxi</name>
    <dbReference type="NCBI Taxonomy" id="2320863"/>
    <lineage>
        <taxon>Bacteria</taxon>
        <taxon>Pseudomonadati</taxon>
        <taxon>Pseudomonadota</taxon>
        <taxon>Betaproteobacteria</taxon>
        <taxon>Burkholderiales</taxon>
        <taxon>Oxalobacteraceae</taxon>
        <taxon>Noviherbaspirillum</taxon>
    </lineage>
</organism>
<accession>A0A3A3FTC6</accession>
<evidence type="ECO:0000313" key="1">
    <source>
        <dbReference type="EMBL" id="RJF97441.1"/>
    </source>
</evidence>
<dbReference type="Proteomes" id="UP000265955">
    <property type="component" value="Unassembled WGS sequence"/>
</dbReference>
<name>A0A3A3FTC6_9BURK</name>
<comment type="caution">
    <text evidence="1">The sequence shown here is derived from an EMBL/GenBank/DDBJ whole genome shotgun (WGS) entry which is preliminary data.</text>
</comment>
<proteinExistence type="predicted"/>
<reference evidence="2" key="1">
    <citation type="submission" date="2018-09" db="EMBL/GenBank/DDBJ databases">
        <authorList>
            <person name="Zhu H."/>
        </authorList>
    </citation>
    <scope>NUCLEOTIDE SEQUENCE [LARGE SCALE GENOMIC DNA]</scope>
    <source>
        <strain evidence="2">K1R23-30</strain>
    </source>
</reference>
<gene>
    <name evidence="1" type="ORF">D3871_02010</name>
</gene>
<dbReference type="AlphaFoldDB" id="A0A3A3FTC6"/>
<evidence type="ECO:0000313" key="2">
    <source>
        <dbReference type="Proteomes" id="UP000265955"/>
    </source>
</evidence>
<protein>
    <submittedName>
        <fullName evidence="1">Uncharacterized protein</fullName>
    </submittedName>
</protein>
<dbReference type="EMBL" id="QYUO01000001">
    <property type="protein sequence ID" value="RJF97441.1"/>
    <property type="molecule type" value="Genomic_DNA"/>
</dbReference>